<evidence type="ECO:0000256" key="1">
    <source>
        <dbReference type="SAM" id="Phobius"/>
    </source>
</evidence>
<dbReference type="EMBL" id="JBHFFA010000002">
    <property type="protein sequence ID" value="KAL2644418.1"/>
    <property type="molecule type" value="Genomic_DNA"/>
</dbReference>
<accession>A0ABD1ZAI3</accession>
<organism evidence="2 3">
    <name type="scientific">Riccia fluitans</name>
    <dbReference type="NCBI Taxonomy" id="41844"/>
    <lineage>
        <taxon>Eukaryota</taxon>
        <taxon>Viridiplantae</taxon>
        <taxon>Streptophyta</taxon>
        <taxon>Embryophyta</taxon>
        <taxon>Marchantiophyta</taxon>
        <taxon>Marchantiopsida</taxon>
        <taxon>Marchantiidae</taxon>
        <taxon>Marchantiales</taxon>
        <taxon>Ricciaceae</taxon>
        <taxon>Riccia</taxon>
    </lineage>
</organism>
<keyword evidence="3" id="KW-1185">Reference proteome</keyword>
<protein>
    <submittedName>
        <fullName evidence="2">Uncharacterized protein</fullName>
    </submittedName>
</protein>
<keyword evidence="1" id="KW-1133">Transmembrane helix</keyword>
<feature type="transmembrane region" description="Helical" evidence="1">
    <location>
        <begin position="205"/>
        <end position="230"/>
    </location>
</feature>
<keyword evidence="1" id="KW-0812">Transmembrane</keyword>
<feature type="transmembrane region" description="Helical" evidence="1">
    <location>
        <begin position="236"/>
        <end position="254"/>
    </location>
</feature>
<sequence>MRRPPGSPARCPSFHVEPVVSGQSIARYWITFCALVSRDRVDLYVRHTSGRAPHMYSCGPPRLSSLAGKDFAPILHLATARLGPNFHSMDYSIRTEGEERKGDEIPLRLDPGGSEFSLIERKVATCVQRAKPRDGIREREWRALDSCPRVVIICALVVARVRERASVRPFWVSFCLFGGFHADVFGTGKCGRVSSACLSRPKRSITILSCGGAVARPTACLVVLLVPFAHSRGCSFFRPFVLVAVAGPWLFLMLPPQISVPRRSVSASLSVRSSPGFLVIDVVRSQSLVLIFARVSGFIIVFTVRFGFVVSNHSSLQGDDTDPLPHPFSFSDLCLAFMLLGHFGFLDNVPRQIPDATYRVHWLLASSVPPHVWLTWLFLRMSVPERGDAHTGLPRVVLRSFVGLLRAALLRGSCPVPL</sequence>
<dbReference type="Proteomes" id="UP001605036">
    <property type="component" value="Unassembled WGS sequence"/>
</dbReference>
<dbReference type="AlphaFoldDB" id="A0ABD1ZAI3"/>
<proteinExistence type="predicted"/>
<comment type="caution">
    <text evidence="2">The sequence shown here is derived from an EMBL/GenBank/DDBJ whole genome shotgun (WGS) entry which is preliminary data.</text>
</comment>
<feature type="transmembrane region" description="Helical" evidence="1">
    <location>
        <begin position="288"/>
        <end position="308"/>
    </location>
</feature>
<evidence type="ECO:0000313" key="2">
    <source>
        <dbReference type="EMBL" id="KAL2644418.1"/>
    </source>
</evidence>
<gene>
    <name evidence="2" type="ORF">R1flu_012005</name>
</gene>
<feature type="transmembrane region" description="Helical" evidence="1">
    <location>
        <begin position="328"/>
        <end position="346"/>
    </location>
</feature>
<evidence type="ECO:0000313" key="3">
    <source>
        <dbReference type="Proteomes" id="UP001605036"/>
    </source>
</evidence>
<keyword evidence="1" id="KW-0472">Membrane</keyword>
<reference evidence="2 3" key="1">
    <citation type="submission" date="2024-09" db="EMBL/GenBank/DDBJ databases">
        <title>Chromosome-scale assembly of Riccia fluitans.</title>
        <authorList>
            <person name="Paukszto L."/>
            <person name="Sawicki J."/>
            <person name="Karawczyk K."/>
            <person name="Piernik-Szablinska J."/>
            <person name="Szczecinska M."/>
            <person name="Mazdziarz M."/>
        </authorList>
    </citation>
    <scope>NUCLEOTIDE SEQUENCE [LARGE SCALE GENOMIC DNA]</scope>
    <source>
        <strain evidence="2">Rf_01</strain>
        <tissue evidence="2">Aerial parts of the thallus</tissue>
    </source>
</reference>
<name>A0ABD1ZAI3_9MARC</name>